<accession>A0ABY5BEG3</accession>
<gene>
    <name evidence="2" type="ORF">NFI99_27935</name>
</gene>
<dbReference type="Proteomes" id="UP001056386">
    <property type="component" value="Chromosome 1"/>
</dbReference>
<evidence type="ECO:0000256" key="1">
    <source>
        <dbReference type="SAM" id="MobiDB-lite"/>
    </source>
</evidence>
<sequence>MATVSPFYTWRRAMMCSDLPATTKLVLFVVGEHTNGIDETCWPSLDRIAELASLSVRAVSKHLTLSVELGWLTRWKSRRPDRQWAHAHYRLSIPEGAALQQRDRIDMDLAAGDESTSVPSSAPRSGDAQKVGSLEPRASNSSEEPEPRASNPPPGGETDESVKSYWHHVPTNYPVNRDTSKPSFSHTEVVRTGSGDQRGKFENPGLSFAAWMLDRLLTVDPTFKRPDLDVWACDADAMVSVDGRTHAQMAALVGFALRDKFWARVINSPARLRKNWDELRTRRNAAIESKAKPANAGEPVRPAADTRQCAHVENGCRCTNQATVLIGAGSSQRGYCRAHVAKYSD</sequence>
<protein>
    <submittedName>
        <fullName evidence="2">Helix-turn-helix domain-containing protein</fullName>
    </submittedName>
</protein>
<name>A0ABY5BEG3_BURGL</name>
<feature type="compositionally biased region" description="Polar residues" evidence="1">
    <location>
        <begin position="114"/>
        <end position="123"/>
    </location>
</feature>
<dbReference type="EMBL" id="CP099587">
    <property type="protein sequence ID" value="USS45410.1"/>
    <property type="molecule type" value="Genomic_DNA"/>
</dbReference>
<dbReference type="RefSeq" id="WP_252836821.1">
    <property type="nucleotide sequence ID" value="NZ_CP099587.1"/>
</dbReference>
<reference evidence="2" key="1">
    <citation type="submission" date="2022-06" db="EMBL/GenBank/DDBJ databases">
        <title>Draft genome sequence of Burkholderia glumae strain GR20004 isolated from rice panicle showing bacterial panicle blight.</title>
        <authorList>
            <person name="Choi S.Y."/>
            <person name="Lee Y.H."/>
        </authorList>
    </citation>
    <scope>NUCLEOTIDE SEQUENCE</scope>
    <source>
        <strain evidence="2">GR20004</strain>
    </source>
</reference>
<feature type="region of interest" description="Disordered" evidence="1">
    <location>
        <begin position="111"/>
        <end position="198"/>
    </location>
</feature>
<keyword evidence="3" id="KW-1185">Reference proteome</keyword>
<evidence type="ECO:0000313" key="2">
    <source>
        <dbReference type="EMBL" id="USS45410.1"/>
    </source>
</evidence>
<dbReference type="Pfam" id="PF13730">
    <property type="entry name" value="HTH_36"/>
    <property type="match status" value="1"/>
</dbReference>
<proteinExistence type="predicted"/>
<evidence type="ECO:0000313" key="3">
    <source>
        <dbReference type="Proteomes" id="UP001056386"/>
    </source>
</evidence>
<organism evidence="2 3">
    <name type="scientific">Burkholderia glumae</name>
    <name type="common">Pseudomonas glumae</name>
    <dbReference type="NCBI Taxonomy" id="337"/>
    <lineage>
        <taxon>Bacteria</taxon>
        <taxon>Pseudomonadati</taxon>
        <taxon>Pseudomonadota</taxon>
        <taxon>Betaproteobacteria</taxon>
        <taxon>Burkholderiales</taxon>
        <taxon>Burkholderiaceae</taxon>
        <taxon>Burkholderia</taxon>
    </lineage>
</organism>